<name>A0ABY6JCA6_9BACT</name>
<evidence type="ECO:0000256" key="2">
    <source>
        <dbReference type="ARBA" id="ARBA00023125"/>
    </source>
</evidence>
<evidence type="ECO:0000256" key="1">
    <source>
        <dbReference type="ARBA" id="ARBA00023015"/>
    </source>
</evidence>
<dbReference type="PANTHER" id="PTHR43280:SF27">
    <property type="entry name" value="TRANSCRIPTIONAL REGULATOR MTLR"/>
    <property type="match status" value="1"/>
</dbReference>
<organism evidence="5 6">
    <name type="scientific">Chitinophaga horti</name>
    <dbReference type="NCBI Taxonomy" id="2920382"/>
    <lineage>
        <taxon>Bacteria</taxon>
        <taxon>Pseudomonadati</taxon>
        <taxon>Bacteroidota</taxon>
        <taxon>Chitinophagia</taxon>
        <taxon>Chitinophagales</taxon>
        <taxon>Chitinophagaceae</taxon>
        <taxon>Chitinophaga</taxon>
    </lineage>
</organism>
<dbReference type="SUPFAM" id="SSF46689">
    <property type="entry name" value="Homeodomain-like"/>
    <property type="match status" value="1"/>
</dbReference>
<reference evidence="5" key="1">
    <citation type="submission" date="2022-10" db="EMBL/GenBank/DDBJ databases">
        <title>Chitinophaga sp. nov., isolated from soil.</title>
        <authorList>
            <person name="Jeon C.O."/>
        </authorList>
    </citation>
    <scope>NUCLEOTIDE SEQUENCE</scope>
    <source>
        <strain evidence="5">R8</strain>
    </source>
</reference>
<accession>A0ABY6JCA6</accession>
<gene>
    <name evidence="5" type="ORF">MKQ68_12500</name>
</gene>
<dbReference type="PANTHER" id="PTHR43280">
    <property type="entry name" value="ARAC-FAMILY TRANSCRIPTIONAL REGULATOR"/>
    <property type="match status" value="1"/>
</dbReference>
<evidence type="ECO:0000259" key="4">
    <source>
        <dbReference type="PROSITE" id="PS01124"/>
    </source>
</evidence>
<proteinExistence type="predicted"/>
<dbReference type="SMART" id="SM00342">
    <property type="entry name" value="HTH_ARAC"/>
    <property type="match status" value="1"/>
</dbReference>
<dbReference type="InterPro" id="IPR009057">
    <property type="entry name" value="Homeodomain-like_sf"/>
</dbReference>
<evidence type="ECO:0000256" key="3">
    <source>
        <dbReference type="ARBA" id="ARBA00023163"/>
    </source>
</evidence>
<keyword evidence="3" id="KW-0804">Transcription</keyword>
<dbReference type="RefSeq" id="WP_264283592.1">
    <property type="nucleotide sequence ID" value="NZ_CP107006.1"/>
</dbReference>
<sequence length="335" mass="38371">MNFHFPGNDGLRVSHHAIPHTFYNIFRYCDVMETEGAFGRIYQQFDKGEKSEVALHDINFTSTASATMQLDAPAVILNYVFSGRGEASHAQLGSLWQKQNTSSLWYLPAGNHHFNIKKGNCTSIKLKVSLHLIAALGQDNPDIRKFYECAVSLSPNGWRLPYVPTLKDSYRLLQTLTKLKGVGRSREILIDSHVSQLFLQFIDDLRKTKEAPKDNYRYDQDEIAKILAAQDQILHRQLWGVPVPTIALQFGMSPRKFARYFQHAYNMTFQSAITLKRITEACQLLINSELPIGDIALKVKYENHSAFTRTFEKCMGCAPSEYRRHNRLPQEEQAR</sequence>
<dbReference type="Proteomes" id="UP001162741">
    <property type="component" value="Chromosome"/>
</dbReference>
<keyword evidence="6" id="KW-1185">Reference proteome</keyword>
<dbReference type="EMBL" id="CP107006">
    <property type="protein sequence ID" value="UYQ95921.1"/>
    <property type="molecule type" value="Genomic_DNA"/>
</dbReference>
<feature type="domain" description="HTH araC/xylS-type" evidence="4">
    <location>
        <begin position="224"/>
        <end position="325"/>
    </location>
</feature>
<evidence type="ECO:0000313" key="5">
    <source>
        <dbReference type="EMBL" id="UYQ95921.1"/>
    </source>
</evidence>
<evidence type="ECO:0000313" key="6">
    <source>
        <dbReference type="Proteomes" id="UP001162741"/>
    </source>
</evidence>
<dbReference type="PROSITE" id="PS01124">
    <property type="entry name" value="HTH_ARAC_FAMILY_2"/>
    <property type="match status" value="1"/>
</dbReference>
<dbReference type="InterPro" id="IPR018060">
    <property type="entry name" value="HTH_AraC"/>
</dbReference>
<keyword evidence="2" id="KW-0238">DNA-binding</keyword>
<dbReference type="Pfam" id="PF12833">
    <property type="entry name" value="HTH_18"/>
    <property type="match status" value="1"/>
</dbReference>
<dbReference type="Gene3D" id="1.10.10.60">
    <property type="entry name" value="Homeodomain-like"/>
    <property type="match status" value="2"/>
</dbReference>
<keyword evidence="1" id="KW-0805">Transcription regulation</keyword>
<protein>
    <submittedName>
        <fullName evidence="5">AraC family transcriptional regulator</fullName>
    </submittedName>
</protein>